<dbReference type="Gene3D" id="3.40.50.1240">
    <property type="entry name" value="Phosphoglycerate mutase-like"/>
    <property type="match status" value="1"/>
</dbReference>
<organism evidence="2 3">
    <name type="scientific">Meripilus lineatus</name>
    <dbReference type="NCBI Taxonomy" id="2056292"/>
    <lineage>
        <taxon>Eukaryota</taxon>
        <taxon>Fungi</taxon>
        <taxon>Dikarya</taxon>
        <taxon>Basidiomycota</taxon>
        <taxon>Agaricomycotina</taxon>
        <taxon>Agaricomycetes</taxon>
        <taxon>Polyporales</taxon>
        <taxon>Meripilaceae</taxon>
        <taxon>Meripilus</taxon>
    </lineage>
</organism>
<dbReference type="InterPro" id="IPR013078">
    <property type="entry name" value="His_Pase_superF_clade-1"/>
</dbReference>
<dbReference type="Proteomes" id="UP001212997">
    <property type="component" value="Unassembled WGS sequence"/>
</dbReference>
<reference evidence="2" key="1">
    <citation type="submission" date="2022-07" db="EMBL/GenBank/DDBJ databases">
        <title>Genome Sequence of Physisporinus lineatus.</title>
        <authorList>
            <person name="Buettner E."/>
        </authorList>
    </citation>
    <scope>NUCLEOTIDE SEQUENCE</scope>
    <source>
        <strain evidence="2">VT162</strain>
    </source>
</reference>
<evidence type="ECO:0008006" key="4">
    <source>
        <dbReference type="Google" id="ProtNLM"/>
    </source>
</evidence>
<evidence type="ECO:0000313" key="3">
    <source>
        <dbReference type="Proteomes" id="UP001212997"/>
    </source>
</evidence>
<dbReference type="EMBL" id="JANAWD010000086">
    <property type="protein sequence ID" value="KAJ3487623.1"/>
    <property type="molecule type" value="Genomic_DNA"/>
</dbReference>
<name>A0AAD5VC97_9APHY</name>
<accession>A0AAD5VC97</accession>
<dbReference type="GO" id="GO:0016791">
    <property type="term" value="F:phosphatase activity"/>
    <property type="evidence" value="ECO:0007669"/>
    <property type="project" value="TreeGrafter"/>
</dbReference>
<evidence type="ECO:0000313" key="2">
    <source>
        <dbReference type="EMBL" id="KAJ3487623.1"/>
    </source>
</evidence>
<dbReference type="InterPro" id="IPR050275">
    <property type="entry name" value="PGM_Phosphatase"/>
</dbReference>
<comment type="caution">
    <text evidence="2">The sequence shown here is derived from an EMBL/GenBank/DDBJ whole genome shotgun (WGS) entry which is preliminary data.</text>
</comment>
<keyword evidence="3" id="KW-1185">Reference proteome</keyword>
<gene>
    <name evidence="2" type="ORF">NLI96_g3388</name>
</gene>
<dbReference type="SUPFAM" id="SSF53254">
    <property type="entry name" value="Phosphoglycerate mutase-like"/>
    <property type="match status" value="1"/>
</dbReference>
<proteinExistence type="predicted"/>
<protein>
    <recommendedName>
        <fullName evidence="4">Phosphoglycerate mutase-like protein</fullName>
    </recommendedName>
</protein>
<dbReference type="PANTHER" id="PTHR48100">
    <property type="entry name" value="BROAD-SPECIFICITY PHOSPHATASE YOR283W-RELATED"/>
    <property type="match status" value="1"/>
</dbReference>
<dbReference type="SMART" id="SM00855">
    <property type="entry name" value="PGAM"/>
    <property type="match status" value="1"/>
</dbReference>
<dbReference type="InterPro" id="IPR029033">
    <property type="entry name" value="His_PPase_superfam"/>
</dbReference>
<feature type="region of interest" description="Disordered" evidence="1">
    <location>
        <begin position="1"/>
        <end position="23"/>
    </location>
</feature>
<dbReference type="GO" id="GO:0005737">
    <property type="term" value="C:cytoplasm"/>
    <property type="evidence" value="ECO:0007669"/>
    <property type="project" value="TreeGrafter"/>
</dbReference>
<dbReference type="PANTHER" id="PTHR48100:SF1">
    <property type="entry name" value="HISTIDINE PHOSPHATASE FAMILY PROTEIN-RELATED"/>
    <property type="match status" value="1"/>
</dbReference>
<evidence type="ECO:0000256" key="1">
    <source>
        <dbReference type="SAM" id="MobiDB-lite"/>
    </source>
</evidence>
<sequence>MQAVSGFFVQDDPSTNPGSVGALPPRFGLLDDSPTRWSTFRDKINHLNEHAPRGTAYKAIFLGRHGEGFHNVAEAKYGTEAWDDYWSKLDGDGELTWGPDALLTPLGQSQALNAKAAWETELNAGIPVPQKFYSSPLRRALDTWTLTFTGANSTTVPANTAHTKRRVLILEVSLDRFQEHGNLSIMIDHVDYVSQNCREQYGVHTCDLRSSLSTLRTIYPPPTYTFEPGFAENDPLWTPDERETTAHVALRATEVLNFIFAQPETYISITAHGGFINGFLTAIGRPTYSLPTGGVLPVVVQGTLVLPGRPINSTSVL</sequence>
<dbReference type="AlphaFoldDB" id="A0AAD5VC97"/>